<evidence type="ECO:0000313" key="10">
    <source>
        <dbReference type="EMBL" id="CAG5076849.1"/>
    </source>
</evidence>
<comment type="subcellular location">
    <subcellularLocation>
        <location evidence="1">Golgi apparatus membrane</location>
        <topology evidence="1">Single-pass type II membrane protein</topology>
    </subcellularLocation>
</comment>
<keyword evidence="6" id="KW-1133">Transmembrane helix</keyword>
<dbReference type="InterPro" id="IPR027417">
    <property type="entry name" value="P-loop_NTPase"/>
</dbReference>
<keyword evidence="7" id="KW-0333">Golgi apparatus</keyword>
<keyword evidence="3" id="KW-0808">Transferase</keyword>
<keyword evidence="5" id="KW-0735">Signal-anchor</keyword>
<evidence type="ECO:0000256" key="7">
    <source>
        <dbReference type="ARBA" id="ARBA00023034"/>
    </source>
</evidence>
<organism evidence="10 11">
    <name type="scientific">Oikopleura dioica</name>
    <name type="common">Tunicate</name>
    <dbReference type="NCBI Taxonomy" id="34765"/>
    <lineage>
        <taxon>Eukaryota</taxon>
        <taxon>Metazoa</taxon>
        <taxon>Chordata</taxon>
        <taxon>Tunicata</taxon>
        <taxon>Appendicularia</taxon>
        <taxon>Copelata</taxon>
        <taxon>Oikopleuridae</taxon>
        <taxon>Oikopleura</taxon>
    </lineage>
</organism>
<keyword evidence="8" id="KW-0472">Membrane</keyword>
<dbReference type="Proteomes" id="UP001158576">
    <property type="component" value="Chromosome PAR"/>
</dbReference>
<evidence type="ECO:0000256" key="4">
    <source>
        <dbReference type="ARBA" id="ARBA00022692"/>
    </source>
</evidence>
<dbReference type="InterPro" id="IPR009729">
    <property type="entry name" value="Gal-3-0_sulfotransfrase"/>
</dbReference>
<evidence type="ECO:0000256" key="8">
    <source>
        <dbReference type="ARBA" id="ARBA00023136"/>
    </source>
</evidence>
<name>A0ABN7RK25_OIKDI</name>
<dbReference type="EMBL" id="OU015568">
    <property type="protein sequence ID" value="CAG5076849.1"/>
    <property type="molecule type" value="Genomic_DNA"/>
</dbReference>
<keyword evidence="11" id="KW-1185">Reference proteome</keyword>
<evidence type="ECO:0000313" key="11">
    <source>
        <dbReference type="Proteomes" id="UP001158576"/>
    </source>
</evidence>
<evidence type="ECO:0000256" key="9">
    <source>
        <dbReference type="ARBA" id="ARBA00023180"/>
    </source>
</evidence>
<dbReference type="PANTHER" id="PTHR14647:SF87">
    <property type="entry name" value="PUTATIVE-RELATED"/>
    <property type="match status" value="1"/>
</dbReference>
<evidence type="ECO:0000256" key="1">
    <source>
        <dbReference type="ARBA" id="ARBA00004323"/>
    </source>
</evidence>
<dbReference type="Gene3D" id="3.40.50.300">
    <property type="entry name" value="P-loop containing nucleotide triphosphate hydrolases"/>
    <property type="match status" value="1"/>
</dbReference>
<comment type="similarity">
    <text evidence="2">Belongs to the galactose-3-O-sulfotransferase family.</text>
</comment>
<dbReference type="PANTHER" id="PTHR14647">
    <property type="entry name" value="GALACTOSE-3-O-SULFOTRANSFERASE"/>
    <property type="match status" value="1"/>
</dbReference>
<sequence length="295" mass="34687">MKTHKTASSTVQNLLFRYGLRHNLTIGVPKSGRQHHLLGYPHFFNKNMLQKTPTPVQLIASHVRFSEDINEVLPNATRITILRNPVEQFVSNFFFFHKIAPFKDLEESISGLEEFFKSPRKYFARKSWGQWMAKNSNFFDLGFSNDISNESEIREKVEKTIEYFDFIMISDRFDESLILVKEKFCWDWEDVLVFSKNVGSKNNLTISRELEKKIKSWNLADSTLYSRALQNFEVAIEYFGENRMKNEIETLRVKRQDAQEKCSTEKDTQSQKCKLLGFSEHDFTNFIWNKNAADS</sequence>
<keyword evidence="4" id="KW-0812">Transmembrane</keyword>
<dbReference type="SUPFAM" id="SSF52540">
    <property type="entry name" value="P-loop containing nucleoside triphosphate hydrolases"/>
    <property type="match status" value="1"/>
</dbReference>
<accession>A0ABN7RK25</accession>
<reference evidence="10 11" key="1">
    <citation type="submission" date="2021-04" db="EMBL/GenBank/DDBJ databases">
        <authorList>
            <person name="Bliznina A."/>
        </authorList>
    </citation>
    <scope>NUCLEOTIDE SEQUENCE [LARGE SCALE GENOMIC DNA]</scope>
</reference>
<keyword evidence="9" id="KW-0325">Glycoprotein</keyword>
<evidence type="ECO:0000256" key="3">
    <source>
        <dbReference type="ARBA" id="ARBA00022679"/>
    </source>
</evidence>
<protein>
    <submittedName>
        <fullName evidence="10">Oidioi.mRNA.OKI2018_I69.PAR.g8566.t1.cds</fullName>
    </submittedName>
</protein>
<proteinExistence type="inferred from homology"/>
<gene>
    <name evidence="10" type="ORF">OKIOD_LOCUS124</name>
</gene>
<dbReference type="Pfam" id="PF06990">
    <property type="entry name" value="Gal-3-0_sulfotr"/>
    <property type="match status" value="1"/>
</dbReference>
<evidence type="ECO:0000256" key="5">
    <source>
        <dbReference type="ARBA" id="ARBA00022968"/>
    </source>
</evidence>
<evidence type="ECO:0000256" key="6">
    <source>
        <dbReference type="ARBA" id="ARBA00022989"/>
    </source>
</evidence>
<evidence type="ECO:0000256" key="2">
    <source>
        <dbReference type="ARBA" id="ARBA00008124"/>
    </source>
</evidence>